<dbReference type="InterPro" id="IPR023230">
    <property type="entry name" value="Glyco_hydro_2_CS"/>
</dbReference>
<dbReference type="Pfam" id="PF02837">
    <property type="entry name" value="Glyco_hydro_2_N"/>
    <property type="match status" value="1"/>
</dbReference>
<dbReference type="SUPFAM" id="SSF49303">
    <property type="entry name" value="beta-Galactosidase/glucuronidase domain"/>
    <property type="match status" value="2"/>
</dbReference>
<dbReference type="InterPro" id="IPR032312">
    <property type="entry name" value="LacZ_4"/>
</dbReference>
<dbReference type="Pfam" id="PF02929">
    <property type="entry name" value="Bgal_small_N"/>
    <property type="match status" value="1"/>
</dbReference>
<dbReference type="PANTHER" id="PTHR46323">
    <property type="entry name" value="BETA-GALACTOSIDASE"/>
    <property type="match status" value="1"/>
</dbReference>
<sequence length="1063" mass="123025">MLNSINTQNQKNKTTEPSLAWLSDPEIFRVNRIDAHSDHLFYENREDLALGYNMPLKQSLNGKWRFSYAVNPRSRIKDFYKEDYDCSGFDFIKVPGHIQMQGYDKCQYINTMYPWDGVEELRPPHISEDYNPVGSYVNFFEVKNELKNKRIYISFQGVETAFYVWLNGSFVGYSEDTFTPSEFELTEYLKEGENKLAVEVYKRSSASWIEDQDFWRFSGIFRDVYLYAVPEFHVKDLFVKANLDDSYNNGKLKVDINLVKFTPLGSKNFQMKAYLKDRDDNLIYSFENIDVNDSLNEANVTLSADISDIKSWSAEDPYLYTLYIELLDSEGNLLEIVPQKLGFRRFEMINNIMHLNGKRIIFKGINRHEFSSVNGRAITEEDMLWDIKFLKQNNINSVRTSHYPNQSLWYDLCDEYGIYLIDEANLESHGSWQKMGACDPEWNVPGSLPEWRDVVVDRAESMLQRDKNHPSILIWSCGNESYAGSNILEMTKYFHEKDDTRLVHYEGVVWNRDFEEITDMESRMYAKPADIEEYLNNNPKKPYISCEYMHAMGNSCGGMKLYTDLEDKYPMYQGGFIWDYIDQSIEIIKDGKRVFTYGGDFDDRATDYCFCTDGIIYADRTISPKVQEVKKLYANVKLTPDNKGVTIKNDNLFVSTGCYDFVVYIEKEGNKVFEKTIKIDVEASSKEYIKIDYPDIKENGEYTYNVSMRLSEDTLWGEKGHEVAFGQGVYSIVSNNDCIIKDLKAESKAGITRGLKIEGKACTIVDDDGNVCTLDSPNTFKIIHGDVNIGVTGKNFSMMFSKQEAGLISLVYDGKEYITRVPRTSFFRAATDNDKGNNHNFRTAQWQIAGMHQILVDFKYIEEKDKITLTYKFEMPVSVKTFNTVTYTVTPDGSLKVDLHYEGVEGLPELPLFSMDFKLKKELSNFEYYGYGPEENYIDRNNGAMLGRFKNTVLNNLSRYLIPQECGNRTEVRWVKVTNNNDEGLFFKYVDTPFELSVLPYSAYELENAMHIEELPPVNYTWVRIIAKQMGVGGDDSWGAPVHDQYKVSSKEDINLSFIISKN</sequence>
<dbReference type="SUPFAM" id="SSF51445">
    <property type="entry name" value="(Trans)glycosidases"/>
    <property type="match status" value="1"/>
</dbReference>
<keyword evidence="4 8" id="KW-0378">Hydrolase</keyword>
<dbReference type="Gene3D" id="2.60.40.10">
    <property type="entry name" value="Immunoglobulins"/>
    <property type="match status" value="2"/>
</dbReference>
<dbReference type="Gene3D" id="2.70.98.10">
    <property type="match status" value="1"/>
</dbReference>
<dbReference type="SMART" id="SM01038">
    <property type="entry name" value="Bgal_small_N"/>
    <property type="match status" value="1"/>
</dbReference>
<evidence type="ECO:0000259" key="7">
    <source>
        <dbReference type="SMART" id="SM01038"/>
    </source>
</evidence>
<proteinExistence type="inferred from homology"/>
<dbReference type="GO" id="GO:0030246">
    <property type="term" value="F:carbohydrate binding"/>
    <property type="evidence" value="ECO:0007669"/>
    <property type="project" value="InterPro"/>
</dbReference>
<dbReference type="InterPro" id="IPR006103">
    <property type="entry name" value="Glyco_hydro_2_cat"/>
</dbReference>
<dbReference type="EMBL" id="VSSQ01000975">
    <property type="protein sequence ID" value="MPM03702.1"/>
    <property type="molecule type" value="Genomic_DNA"/>
</dbReference>
<comment type="catalytic activity">
    <reaction evidence="1">
        <text>Hydrolysis of terminal non-reducing beta-D-galactose residues in beta-D-galactosides.</text>
        <dbReference type="EC" id="3.2.1.23"/>
    </reaction>
</comment>
<dbReference type="Pfam" id="PF02836">
    <property type="entry name" value="Glyco_hydro_2_C"/>
    <property type="match status" value="1"/>
</dbReference>
<comment type="caution">
    <text evidence="8">The sequence shown here is derived from an EMBL/GenBank/DDBJ whole genome shotgun (WGS) entry which is preliminary data.</text>
</comment>
<keyword evidence="5 8" id="KW-0326">Glycosidase</keyword>
<evidence type="ECO:0000256" key="3">
    <source>
        <dbReference type="ARBA" id="ARBA00012756"/>
    </source>
</evidence>
<dbReference type="Pfam" id="PF00703">
    <property type="entry name" value="Glyco_hydro_2"/>
    <property type="match status" value="1"/>
</dbReference>
<dbReference type="Gene3D" id="3.20.20.80">
    <property type="entry name" value="Glycosidases"/>
    <property type="match status" value="1"/>
</dbReference>
<dbReference type="GO" id="GO:0004565">
    <property type="term" value="F:beta-galactosidase activity"/>
    <property type="evidence" value="ECO:0007669"/>
    <property type="project" value="UniProtKB-EC"/>
</dbReference>
<dbReference type="InterPro" id="IPR006101">
    <property type="entry name" value="Glyco_hydro_2"/>
</dbReference>
<evidence type="ECO:0000256" key="5">
    <source>
        <dbReference type="ARBA" id="ARBA00023295"/>
    </source>
</evidence>
<dbReference type="InterPro" id="IPR006102">
    <property type="entry name" value="Ig-like_GH2"/>
</dbReference>
<organism evidence="8">
    <name type="scientific">bioreactor metagenome</name>
    <dbReference type="NCBI Taxonomy" id="1076179"/>
    <lineage>
        <taxon>unclassified sequences</taxon>
        <taxon>metagenomes</taxon>
        <taxon>ecological metagenomes</taxon>
    </lineage>
</organism>
<dbReference type="PROSITE" id="PS00608">
    <property type="entry name" value="GLYCOSYL_HYDROL_F2_2"/>
    <property type="match status" value="1"/>
</dbReference>
<dbReference type="PANTHER" id="PTHR46323:SF2">
    <property type="entry name" value="BETA-GALACTOSIDASE"/>
    <property type="match status" value="1"/>
</dbReference>
<dbReference type="InterPro" id="IPR011013">
    <property type="entry name" value="Gal_mutarotase_sf_dom"/>
</dbReference>
<gene>
    <name evidence="8" type="primary">cbgA</name>
    <name evidence="8" type="ORF">SDC9_49969</name>
</gene>
<dbReference type="InterPro" id="IPR036156">
    <property type="entry name" value="Beta-gal/glucu_dom_sf"/>
</dbReference>
<dbReference type="InterPro" id="IPR014718">
    <property type="entry name" value="GH-type_carb-bd"/>
</dbReference>
<evidence type="ECO:0000313" key="8">
    <source>
        <dbReference type="EMBL" id="MPM03702.1"/>
    </source>
</evidence>
<dbReference type="AlphaFoldDB" id="A0A644WIV7"/>
<dbReference type="Gene3D" id="2.60.120.260">
    <property type="entry name" value="Galactose-binding domain-like"/>
    <property type="match status" value="1"/>
</dbReference>
<evidence type="ECO:0000256" key="1">
    <source>
        <dbReference type="ARBA" id="ARBA00001412"/>
    </source>
</evidence>
<dbReference type="GO" id="GO:0009341">
    <property type="term" value="C:beta-galactosidase complex"/>
    <property type="evidence" value="ECO:0007669"/>
    <property type="project" value="InterPro"/>
</dbReference>
<evidence type="ECO:0000256" key="6">
    <source>
        <dbReference type="ARBA" id="ARBA00032230"/>
    </source>
</evidence>
<dbReference type="InterPro" id="IPR017853">
    <property type="entry name" value="GH"/>
</dbReference>
<dbReference type="InterPro" id="IPR004199">
    <property type="entry name" value="B-gal_small/dom_5"/>
</dbReference>
<feature type="domain" description="Beta galactosidase small chain/" evidence="7">
    <location>
        <begin position="790"/>
        <end position="1061"/>
    </location>
</feature>
<dbReference type="GO" id="GO:0005990">
    <property type="term" value="P:lactose catabolic process"/>
    <property type="evidence" value="ECO:0007669"/>
    <property type="project" value="TreeGrafter"/>
</dbReference>
<name>A0A644WIV7_9ZZZZ</name>
<dbReference type="InterPro" id="IPR006104">
    <property type="entry name" value="Glyco_hydro_2_N"/>
</dbReference>
<dbReference type="EC" id="3.2.1.23" evidence="3"/>
<dbReference type="PRINTS" id="PR00132">
    <property type="entry name" value="GLHYDRLASE2"/>
</dbReference>
<evidence type="ECO:0000256" key="2">
    <source>
        <dbReference type="ARBA" id="ARBA00007401"/>
    </source>
</evidence>
<dbReference type="InterPro" id="IPR050347">
    <property type="entry name" value="Bact_Beta-galactosidase"/>
</dbReference>
<dbReference type="InterPro" id="IPR023232">
    <property type="entry name" value="Glyco_hydro_2_AS"/>
</dbReference>
<comment type="similarity">
    <text evidence="2">Belongs to the glycosyl hydrolase 2 family.</text>
</comment>
<dbReference type="PROSITE" id="PS00719">
    <property type="entry name" value="GLYCOSYL_HYDROL_F2_1"/>
    <property type="match status" value="1"/>
</dbReference>
<reference evidence="8" key="1">
    <citation type="submission" date="2019-08" db="EMBL/GenBank/DDBJ databases">
        <authorList>
            <person name="Kucharzyk K."/>
            <person name="Murdoch R.W."/>
            <person name="Higgins S."/>
            <person name="Loffler F."/>
        </authorList>
    </citation>
    <scope>NUCLEOTIDE SEQUENCE</scope>
</reference>
<protein>
    <recommendedName>
        <fullName evidence="3">beta-galactosidase</fullName>
        <ecNumber evidence="3">3.2.1.23</ecNumber>
    </recommendedName>
    <alternativeName>
        <fullName evidence="6">Lactase</fullName>
    </alternativeName>
</protein>
<dbReference type="SUPFAM" id="SSF49785">
    <property type="entry name" value="Galactose-binding domain-like"/>
    <property type="match status" value="1"/>
</dbReference>
<dbReference type="SUPFAM" id="SSF74650">
    <property type="entry name" value="Galactose mutarotase-like"/>
    <property type="match status" value="1"/>
</dbReference>
<accession>A0A644WIV7</accession>
<dbReference type="Pfam" id="PF16353">
    <property type="entry name" value="LacZ_4"/>
    <property type="match status" value="1"/>
</dbReference>
<evidence type="ECO:0000256" key="4">
    <source>
        <dbReference type="ARBA" id="ARBA00022801"/>
    </source>
</evidence>
<dbReference type="InterPro" id="IPR008979">
    <property type="entry name" value="Galactose-bd-like_sf"/>
</dbReference>
<dbReference type="InterPro" id="IPR013783">
    <property type="entry name" value="Ig-like_fold"/>
</dbReference>